<evidence type="ECO:0000256" key="11">
    <source>
        <dbReference type="ARBA" id="ARBA00025588"/>
    </source>
</evidence>
<feature type="region of interest" description="Disordered" evidence="16">
    <location>
        <begin position="368"/>
        <end position="409"/>
    </location>
</feature>
<dbReference type="SUPFAM" id="SSF51197">
    <property type="entry name" value="Clavaminate synthase-like"/>
    <property type="match status" value="1"/>
</dbReference>
<dbReference type="InterPro" id="IPR007213">
    <property type="entry name" value="Ppm1/Ppm2/Tcmp"/>
</dbReference>
<comment type="catalytic activity">
    <reaction evidence="1">
        <text>7-[(3S)-3-amino-3-carboxypropyl]wyosine(37) in tRNA(Phe) + S-adenosyl-L-methionine = 7-[(3S)-(3-amino-3-methoxycarbonyl)propyl]wyosine(37) in tRNA(Phe) + S-adenosyl-L-homocysteine</text>
        <dbReference type="Rhea" id="RHEA:36903"/>
        <dbReference type="Rhea" id="RHEA-COMP:10379"/>
        <dbReference type="Rhea" id="RHEA-COMP:11844"/>
        <dbReference type="ChEBI" id="CHEBI:57856"/>
        <dbReference type="ChEBI" id="CHEBI:59789"/>
        <dbReference type="ChEBI" id="CHEBI:73543"/>
        <dbReference type="ChEBI" id="CHEBI:74275"/>
        <dbReference type="EC" id="2.1.1.290"/>
    </reaction>
</comment>
<dbReference type="GO" id="GO:0008175">
    <property type="term" value="F:tRNA methyltransferase activity"/>
    <property type="evidence" value="ECO:0007669"/>
    <property type="project" value="TreeGrafter"/>
</dbReference>
<evidence type="ECO:0000256" key="7">
    <source>
        <dbReference type="ARBA" id="ARBA00022603"/>
    </source>
</evidence>
<sequence>MDLVQSGRLRSDHILFPVTYLQSKEKIKNLKRGGETGTPTKALFGTMAPKSTKAERGATAVMETNSASIVSKRSVERIYYPEPHFFRYFVKKPLRRSPLVNRGYWLRMRAVENMVRRFLEGPSGHQKVVVNLGCGFDPLPFQFLNRDAALCQNAKFIDVDHQQLMVKKRDIITQCPTLRDLLSDVQLTPETDSILLRSKEYVGIGCDLGDLSELDAALSGVIGLDQASILCIAEVSITYMEVELADALIRFMPKLSNDVNFCLLEQYFPEGPHHPFAAVMMKDFLKLQCPLHSVHKYPSLRQQEQRFRGSGWTNAKATNLWELWNDPTFVTEDERLSLDSIEAFDEWEEFALFASHHFLLSASIRKTTAESEPPDGSGEALIEPSQQTRLSSTDEYTVSKSKTASGEMPPLDVEPRLCHTITQFYGQDCLLVGGRAAPKKVMADCWLRHSGRWNRTDNLPTPLYRHCATAVNLGGNDAYVLIYGGKTNNGDVSGTWFLWNVSKGWQEATVANQSPIARFGASIVNIDGQSGVVFGGMSRYAVVLDDFWTWKLVKSSDGRIHVELNNLTETICASSPLDKWLGRFGASITTTARGCFIIGGVAKHCCIPQAYEIMLLNKNALDGLVLAPNIPLLTAVGLDLESIGPRPLLVGHSSCKVGDDDVLIVGGGALCFSFGIYWNESTWLLQSAKSKAINGWSLCEPSTNGQDANLLEEVSTTTVDERPNANSPGIEIIPRINISTPQEFQRVVDKAKPVILSGLDLGSCVKTWRKEYLEKAIGRDRKVVVHEAKSENMNFQTKNFSYVTKEFGKFIDEIYDGSRQYLRSVSSVNPMEQPANLAQDFPGLQGDFHLPPELSFVSENAHSFPLRLSGPVILWLHYDVMSNVLCQIQGDKRLILYPPSDVLRLGFAPGASSSSINIFKNMSDTSPYSPPNTHPHEARLRPGDVLFIPPLWPHTANPINGVSIAVNAFFRNIGRGYAAGRDVYGNRDLQAYERGRMEVEKIARSFDGLPRDMARFYMDRLADELRRKAHT</sequence>
<evidence type="ECO:0000256" key="6">
    <source>
        <dbReference type="ARBA" id="ARBA00018045"/>
    </source>
</evidence>
<dbReference type="EMBL" id="CP069109">
    <property type="protein sequence ID" value="QSS58581.1"/>
    <property type="molecule type" value="Genomic_DNA"/>
</dbReference>
<evidence type="ECO:0000313" key="19">
    <source>
        <dbReference type="Proteomes" id="UP000663671"/>
    </source>
</evidence>
<comment type="pathway">
    <text evidence="2">tRNA modification; wybutosine-tRNA(Phe) biosynthesis.</text>
</comment>
<evidence type="ECO:0000313" key="18">
    <source>
        <dbReference type="EMBL" id="QSS58581.1"/>
    </source>
</evidence>
<organism evidence="18 19">
    <name type="scientific">Ajellomyces capsulatus</name>
    <name type="common">Darling's disease fungus</name>
    <name type="synonym">Histoplasma capsulatum</name>
    <dbReference type="NCBI Taxonomy" id="5037"/>
    <lineage>
        <taxon>Eukaryota</taxon>
        <taxon>Fungi</taxon>
        <taxon>Dikarya</taxon>
        <taxon>Ascomycota</taxon>
        <taxon>Pezizomycotina</taxon>
        <taxon>Eurotiomycetes</taxon>
        <taxon>Eurotiomycetidae</taxon>
        <taxon>Onygenales</taxon>
        <taxon>Ajellomycetaceae</taxon>
        <taxon>Histoplasma</taxon>
    </lineage>
</organism>
<dbReference type="Pfam" id="PF04072">
    <property type="entry name" value="LCM"/>
    <property type="match status" value="1"/>
</dbReference>
<dbReference type="InterPro" id="IPR041667">
    <property type="entry name" value="Cupin_8"/>
</dbReference>
<comment type="function">
    <text evidence="11">Probable S-adenosyl-L-methionine-dependent methyltransferase that acts as a component of the wybutosine biosynthesis pathway. Wybutosine is a hyper modified guanosine with a tricyclic base found at the 3'-position adjacent to the anticodon of eukaryotic phenylalanine tRNA. May methylate the carboxyl group of leucine residues to form alpha-leucine ester residues.</text>
</comment>
<evidence type="ECO:0000256" key="2">
    <source>
        <dbReference type="ARBA" id="ARBA00004797"/>
    </source>
</evidence>
<evidence type="ECO:0000256" key="14">
    <source>
        <dbReference type="ARBA" id="ARBA00030847"/>
    </source>
</evidence>
<feature type="domain" description="JmjC" evidence="17">
    <location>
        <begin position="823"/>
        <end position="987"/>
    </location>
</feature>
<keyword evidence="7 18" id="KW-0489">Methyltransferase</keyword>
<dbReference type="EC" id="2.3.1.231" evidence="4"/>
<dbReference type="Gene3D" id="3.40.50.150">
    <property type="entry name" value="Vaccinia Virus protein VP39"/>
    <property type="match status" value="1"/>
</dbReference>
<dbReference type="Gene3D" id="6.10.140.1470">
    <property type="match status" value="1"/>
</dbReference>
<dbReference type="EC" id="2.1.1.290" evidence="5"/>
<name>A0A8A1LXT6_AJECA</name>
<evidence type="ECO:0000256" key="13">
    <source>
        <dbReference type="ARBA" id="ARBA00030231"/>
    </source>
</evidence>
<accession>A0A8A1LXT6</accession>
<dbReference type="PANTHER" id="PTHR46529:SF1">
    <property type="entry name" value="TRNA WYBUTOSINE-SYNTHESIZING PROTEIN 4"/>
    <property type="match status" value="1"/>
</dbReference>
<dbReference type="InterPro" id="IPR029063">
    <property type="entry name" value="SAM-dependent_MTases_sf"/>
</dbReference>
<evidence type="ECO:0000256" key="9">
    <source>
        <dbReference type="ARBA" id="ARBA00022691"/>
    </source>
</evidence>
<keyword evidence="10" id="KW-0819">tRNA processing</keyword>
<dbReference type="Pfam" id="PF13418">
    <property type="entry name" value="Beta-prop_TYW4"/>
    <property type="match status" value="1"/>
</dbReference>
<dbReference type="GO" id="GO:0030488">
    <property type="term" value="P:tRNA methylation"/>
    <property type="evidence" value="ECO:0007669"/>
    <property type="project" value="TreeGrafter"/>
</dbReference>
<keyword evidence="8 18" id="KW-0808">Transferase</keyword>
<evidence type="ECO:0000256" key="16">
    <source>
        <dbReference type="SAM" id="MobiDB-lite"/>
    </source>
</evidence>
<evidence type="ECO:0000256" key="12">
    <source>
        <dbReference type="ARBA" id="ARBA00029750"/>
    </source>
</evidence>
<feature type="compositionally biased region" description="Polar residues" evidence="16">
    <location>
        <begin position="384"/>
        <end position="404"/>
    </location>
</feature>
<dbReference type="UniPathway" id="UPA00375"/>
<dbReference type="PANTHER" id="PTHR46529">
    <property type="entry name" value="TRNA WYBUTOSINE-SYNTHESIZING PROTEIN 4"/>
    <property type="match status" value="1"/>
</dbReference>
<dbReference type="AlphaFoldDB" id="A0A8A1LXT6"/>
<dbReference type="SUPFAM" id="SSF53335">
    <property type="entry name" value="S-adenosyl-L-methionine-dependent methyltransferases"/>
    <property type="match status" value="1"/>
</dbReference>
<keyword evidence="9" id="KW-0949">S-adenosyl-L-methionine</keyword>
<dbReference type="Gene3D" id="2.60.120.650">
    <property type="entry name" value="Cupin"/>
    <property type="match status" value="1"/>
</dbReference>
<evidence type="ECO:0000256" key="15">
    <source>
        <dbReference type="ARBA" id="ARBA00049250"/>
    </source>
</evidence>
<dbReference type="VEuPathDB" id="FungiDB:I7I51_08008"/>
<dbReference type="FunFam" id="2.60.120.650:FF:000043">
    <property type="entry name" value="tRNA wybutosine-synthesizing protein 4"/>
    <property type="match status" value="1"/>
</dbReference>
<evidence type="ECO:0000259" key="17">
    <source>
        <dbReference type="PROSITE" id="PS51184"/>
    </source>
</evidence>
<gene>
    <name evidence="18" type="ORF">I7I51_08008</name>
</gene>
<evidence type="ECO:0000256" key="8">
    <source>
        <dbReference type="ARBA" id="ARBA00022679"/>
    </source>
</evidence>
<dbReference type="Gene3D" id="2.120.10.80">
    <property type="entry name" value="Kelch-type beta propeller"/>
    <property type="match status" value="1"/>
</dbReference>
<evidence type="ECO:0000256" key="1">
    <source>
        <dbReference type="ARBA" id="ARBA00001806"/>
    </source>
</evidence>
<dbReference type="SMART" id="SM00558">
    <property type="entry name" value="JmjC"/>
    <property type="match status" value="1"/>
</dbReference>
<dbReference type="Pfam" id="PF13621">
    <property type="entry name" value="Cupin_8"/>
    <property type="match status" value="1"/>
</dbReference>
<dbReference type="InterPro" id="IPR003347">
    <property type="entry name" value="JmjC_dom"/>
</dbReference>
<reference evidence="18" key="1">
    <citation type="submission" date="2021-01" db="EMBL/GenBank/DDBJ databases">
        <title>Chromosome-level genome assembly of a human fungal pathogen reveals clustering of transcriptionally co-regulated genes.</title>
        <authorList>
            <person name="Voorhies M."/>
            <person name="Cohen S."/>
            <person name="Shea T.P."/>
            <person name="Petrus S."/>
            <person name="Munoz J.F."/>
            <person name="Poplawski S."/>
            <person name="Goldman W.E."/>
            <person name="Michael T."/>
            <person name="Cuomo C.A."/>
            <person name="Sil A."/>
            <person name="Beyhan S."/>
        </authorList>
    </citation>
    <scope>NUCLEOTIDE SEQUENCE</scope>
    <source>
        <strain evidence="18">WU24</strain>
    </source>
</reference>
<dbReference type="InterPro" id="IPR015915">
    <property type="entry name" value="Kelch-typ_b-propeller"/>
</dbReference>
<evidence type="ECO:0000256" key="10">
    <source>
        <dbReference type="ARBA" id="ARBA00022694"/>
    </source>
</evidence>
<dbReference type="GO" id="GO:0031591">
    <property type="term" value="P:wybutosine biosynthetic process"/>
    <property type="evidence" value="ECO:0007669"/>
    <property type="project" value="TreeGrafter"/>
</dbReference>
<protein>
    <recommendedName>
        <fullName evidence="6">tRNA wybutosine-synthesizing protein 4</fullName>
        <ecNumber evidence="5">2.1.1.290</ecNumber>
        <ecNumber evidence="4">2.3.1.231</ecNumber>
    </recommendedName>
    <alternativeName>
        <fullName evidence="13">Leucine carboxyl methyltransferase 2</fullName>
    </alternativeName>
    <alternativeName>
        <fullName evidence="14">tRNA(Phe) (7-(3-amino-3-(methoxycarbonyl)propyl)wyosine(37)-N)-methoxycarbonyltransferase</fullName>
    </alternativeName>
    <alternativeName>
        <fullName evidence="12">tRNA(Phe) (7-(3-amino-3-carboxypropyl)wyosine(37)-O)-methyltransferase</fullName>
    </alternativeName>
</protein>
<dbReference type="Proteomes" id="UP000663671">
    <property type="component" value="Chromosome 2"/>
</dbReference>
<evidence type="ECO:0000256" key="3">
    <source>
        <dbReference type="ARBA" id="ARBA00010703"/>
    </source>
</evidence>
<dbReference type="OrthoDB" id="47172at2759"/>
<dbReference type="SUPFAM" id="SSF117281">
    <property type="entry name" value="Kelch motif"/>
    <property type="match status" value="1"/>
</dbReference>
<dbReference type="PROSITE" id="PS51184">
    <property type="entry name" value="JMJC"/>
    <property type="match status" value="1"/>
</dbReference>
<evidence type="ECO:0000256" key="5">
    <source>
        <dbReference type="ARBA" id="ARBA00012779"/>
    </source>
</evidence>
<comment type="catalytic activity">
    <reaction evidence="15">
        <text>7-[(3S)-(3-amino-3-methoxycarbonyl)propyl]wyosine(37) in tRNA(Phe) + S-adenosyl-L-methionine + CO2 = wybutosine(37) in tRNA(Phe) + S-adenosyl-L-homocysteine + 2 H(+)</text>
        <dbReference type="Rhea" id="RHEA:37119"/>
        <dbReference type="Rhea" id="RHEA-COMP:11844"/>
        <dbReference type="Rhea" id="RHEA-COMP:11847"/>
        <dbReference type="ChEBI" id="CHEBI:15378"/>
        <dbReference type="ChEBI" id="CHEBI:16526"/>
        <dbReference type="ChEBI" id="CHEBI:57856"/>
        <dbReference type="ChEBI" id="CHEBI:59789"/>
        <dbReference type="ChEBI" id="CHEBI:73544"/>
        <dbReference type="ChEBI" id="CHEBI:74275"/>
        <dbReference type="EC" id="2.3.1.231"/>
    </reaction>
</comment>
<evidence type="ECO:0000256" key="4">
    <source>
        <dbReference type="ARBA" id="ARBA00012155"/>
    </source>
</evidence>
<comment type="similarity">
    <text evidence="3">Belongs to the methyltransferase superfamily. LCMT family.</text>
</comment>
<proteinExistence type="inferred from homology"/>